<gene>
    <name evidence="1" type="ORF">NAES01612_LOCUS16330</name>
</gene>
<sequence length="228" mass="25829">MSGLFIVAIASDQLEPGRIDFAAMSDQSIIELLVENTILKSQLLDRNGDFKAVRAITQLDVDKDGYVTSIDFTKLCLGGTLNTTWLPSRLRRCNFERNNVQGRIERLSDAVYFADFSHNAFTGSLSLPDFPFQIRYFNASTNRLSGTLTFRQLRETLVVLNLSSNAFEGSLDLLLVNKKFEFYDVFRGLKKKLWNDDAIEGEKESIFVELGWNGFSGDILLRDFALVQ</sequence>
<evidence type="ECO:0000313" key="1">
    <source>
        <dbReference type="EMBL" id="CAE2316753.1"/>
    </source>
</evidence>
<dbReference type="PROSITE" id="PS00018">
    <property type="entry name" value="EF_HAND_1"/>
    <property type="match status" value="1"/>
</dbReference>
<accession>A0A7S4L6R9</accession>
<name>A0A7S4L6R9_9EUKA</name>
<dbReference type="InterPro" id="IPR018247">
    <property type="entry name" value="EF_Hand_1_Ca_BS"/>
</dbReference>
<dbReference type="EMBL" id="HBKR01024871">
    <property type="protein sequence ID" value="CAE2316753.1"/>
    <property type="molecule type" value="Transcribed_RNA"/>
</dbReference>
<protein>
    <submittedName>
        <fullName evidence="1">Uncharacterized protein</fullName>
    </submittedName>
</protein>
<organism evidence="1">
    <name type="scientific">Paramoeba aestuarina</name>
    <dbReference type="NCBI Taxonomy" id="180227"/>
    <lineage>
        <taxon>Eukaryota</taxon>
        <taxon>Amoebozoa</taxon>
        <taxon>Discosea</taxon>
        <taxon>Flabellinia</taxon>
        <taxon>Dactylopodida</taxon>
        <taxon>Paramoebidae</taxon>
        <taxon>Paramoeba</taxon>
    </lineage>
</organism>
<dbReference type="InterPro" id="IPR032675">
    <property type="entry name" value="LRR_dom_sf"/>
</dbReference>
<dbReference type="AlphaFoldDB" id="A0A7S4L6R9"/>
<dbReference type="SUPFAM" id="SSF52058">
    <property type="entry name" value="L domain-like"/>
    <property type="match status" value="1"/>
</dbReference>
<proteinExistence type="predicted"/>
<dbReference type="Gene3D" id="3.80.10.10">
    <property type="entry name" value="Ribonuclease Inhibitor"/>
    <property type="match status" value="1"/>
</dbReference>
<reference evidence="1" key="1">
    <citation type="submission" date="2021-01" db="EMBL/GenBank/DDBJ databases">
        <authorList>
            <person name="Corre E."/>
            <person name="Pelletier E."/>
            <person name="Niang G."/>
            <person name="Scheremetjew M."/>
            <person name="Finn R."/>
            <person name="Kale V."/>
            <person name="Holt S."/>
            <person name="Cochrane G."/>
            <person name="Meng A."/>
            <person name="Brown T."/>
            <person name="Cohen L."/>
        </authorList>
    </citation>
    <scope>NUCLEOTIDE SEQUENCE</scope>
    <source>
        <strain evidence="1">SoJaBio B1-5/56/2</strain>
    </source>
</reference>